<feature type="transmembrane region" description="Helical" evidence="7">
    <location>
        <begin position="50"/>
        <end position="73"/>
    </location>
</feature>
<dbReference type="PANTHER" id="PTHR45436:SF5">
    <property type="entry name" value="SENSOR HISTIDINE KINASE TRCS"/>
    <property type="match status" value="1"/>
</dbReference>
<dbReference type="Gene3D" id="3.30.565.10">
    <property type="entry name" value="Histidine kinase-like ATPase, C-terminal domain"/>
    <property type="match status" value="1"/>
</dbReference>
<evidence type="ECO:0000256" key="2">
    <source>
        <dbReference type="ARBA" id="ARBA00012438"/>
    </source>
</evidence>
<dbReference type="EC" id="2.7.13.3" evidence="2"/>
<keyword evidence="5" id="KW-0418">Kinase</keyword>
<evidence type="ECO:0000313" key="9">
    <source>
        <dbReference type="EMBL" id="GHE11971.1"/>
    </source>
</evidence>
<dbReference type="InterPro" id="IPR036890">
    <property type="entry name" value="HATPase_C_sf"/>
</dbReference>
<feature type="compositionally biased region" description="Low complexity" evidence="6">
    <location>
        <begin position="451"/>
        <end position="463"/>
    </location>
</feature>
<evidence type="ECO:0000256" key="5">
    <source>
        <dbReference type="ARBA" id="ARBA00022777"/>
    </source>
</evidence>
<keyword evidence="7" id="KW-0812">Transmembrane</keyword>
<accession>A0A919D5K5</accession>
<dbReference type="Proteomes" id="UP000655443">
    <property type="component" value="Unassembled WGS sequence"/>
</dbReference>
<dbReference type="Pfam" id="PF02518">
    <property type="entry name" value="HATPase_c"/>
    <property type="match status" value="1"/>
</dbReference>
<evidence type="ECO:0000256" key="3">
    <source>
        <dbReference type="ARBA" id="ARBA00022553"/>
    </source>
</evidence>
<dbReference type="PANTHER" id="PTHR45436">
    <property type="entry name" value="SENSOR HISTIDINE KINASE YKOH"/>
    <property type="match status" value="1"/>
</dbReference>
<evidence type="ECO:0000259" key="8">
    <source>
        <dbReference type="Pfam" id="PF02518"/>
    </source>
</evidence>
<reference evidence="9" key="1">
    <citation type="journal article" date="2014" name="Int. J. Syst. Evol. Microbiol.">
        <title>Complete genome sequence of Corynebacterium casei LMG S-19264T (=DSM 44701T), isolated from a smear-ripened cheese.</title>
        <authorList>
            <consortium name="US DOE Joint Genome Institute (JGI-PGF)"/>
            <person name="Walter F."/>
            <person name="Albersmeier A."/>
            <person name="Kalinowski J."/>
            <person name="Ruckert C."/>
        </authorList>
    </citation>
    <scope>NUCLEOTIDE SEQUENCE</scope>
    <source>
        <strain evidence="9">JCM 4714</strain>
    </source>
</reference>
<dbReference type="AlphaFoldDB" id="A0A919D5K5"/>
<evidence type="ECO:0000256" key="6">
    <source>
        <dbReference type="SAM" id="MobiDB-lite"/>
    </source>
</evidence>
<feature type="compositionally biased region" description="Polar residues" evidence="6">
    <location>
        <begin position="464"/>
        <end position="474"/>
    </location>
</feature>
<protein>
    <recommendedName>
        <fullName evidence="2">histidine kinase</fullName>
        <ecNumber evidence="2">2.7.13.3</ecNumber>
    </recommendedName>
</protein>
<proteinExistence type="predicted"/>
<comment type="catalytic activity">
    <reaction evidence="1">
        <text>ATP + protein L-histidine = ADP + protein N-phospho-L-histidine.</text>
        <dbReference type="EC" id="2.7.13.3"/>
    </reaction>
</comment>
<keyword evidence="4" id="KW-0808">Transferase</keyword>
<gene>
    <name evidence="9" type="ORF">GCM10010339_73610</name>
</gene>
<organism evidence="9 10">
    <name type="scientific">Streptomyces alanosinicus</name>
    <dbReference type="NCBI Taxonomy" id="68171"/>
    <lineage>
        <taxon>Bacteria</taxon>
        <taxon>Bacillati</taxon>
        <taxon>Actinomycetota</taxon>
        <taxon>Actinomycetes</taxon>
        <taxon>Kitasatosporales</taxon>
        <taxon>Streptomycetaceae</taxon>
        <taxon>Streptomyces</taxon>
    </lineage>
</organism>
<dbReference type="GO" id="GO:0005886">
    <property type="term" value="C:plasma membrane"/>
    <property type="evidence" value="ECO:0007669"/>
    <property type="project" value="TreeGrafter"/>
</dbReference>
<evidence type="ECO:0000256" key="7">
    <source>
        <dbReference type="SAM" id="Phobius"/>
    </source>
</evidence>
<reference evidence="9" key="2">
    <citation type="submission" date="2020-09" db="EMBL/GenBank/DDBJ databases">
        <authorList>
            <person name="Sun Q."/>
            <person name="Ohkuma M."/>
        </authorList>
    </citation>
    <scope>NUCLEOTIDE SEQUENCE</scope>
    <source>
        <strain evidence="9">JCM 4714</strain>
    </source>
</reference>
<keyword evidence="3" id="KW-0597">Phosphoprotein</keyword>
<dbReference type="SUPFAM" id="SSF55874">
    <property type="entry name" value="ATPase domain of HSP90 chaperone/DNA topoisomerase II/histidine kinase"/>
    <property type="match status" value="1"/>
</dbReference>
<evidence type="ECO:0000256" key="4">
    <source>
        <dbReference type="ARBA" id="ARBA00022679"/>
    </source>
</evidence>
<dbReference type="GO" id="GO:0004673">
    <property type="term" value="F:protein histidine kinase activity"/>
    <property type="evidence" value="ECO:0007669"/>
    <property type="project" value="UniProtKB-EC"/>
</dbReference>
<dbReference type="GO" id="GO:0000160">
    <property type="term" value="P:phosphorelay signal transduction system"/>
    <property type="evidence" value="ECO:0007669"/>
    <property type="project" value="TreeGrafter"/>
</dbReference>
<evidence type="ECO:0000313" key="10">
    <source>
        <dbReference type="Proteomes" id="UP000655443"/>
    </source>
</evidence>
<keyword evidence="7" id="KW-0472">Membrane</keyword>
<keyword evidence="7" id="KW-1133">Transmembrane helix</keyword>
<feature type="region of interest" description="Disordered" evidence="6">
    <location>
        <begin position="437"/>
        <end position="502"/>
    </location>
</feature>
<keyword evidence="10" id="KW-1185">Reference proteome</keyword>
<dbReference type="EMBL" id="BMVG01000031">
    <property type="protein sequence ID" value="GHE11971.1"/>
    <property type="molecule type" value="Genomic_DNA"/>
</dbReference>
<sequence>MSDHRRPNQLRRRTARSAPLSRNSLRGLVLGPMLATGVSAGGAWAVHNAAFAPLAVAVPVAGAAWIGFTWFGVRRADATFEGADAHLESLVTGVEELRAAISGALERVEGGALSSPSAVPPEFIGSLSADPALAVEQLLFHARAEVEQAIDRAGQLHQRSALGERAQTDLLRTIAQRQNALVGRALAALDKAENRVEDPDILNDFFGIDHLVTQLRRFTENIAVLGGQSLAGRPRDPLPVSTALRQAVEEIERYDRVGVGLAPDRLSFPGHVGPSVVHLLAELLENATQFSDSRTKVQLTATVEQGGLVIAVRDQGMSMTPALVCQLNEQLAAPQTVDVYSHLKAGRIGLVVTGQLAQRCGIRVQLQANTDGPGVTAFALIPNAVLMTSPVATVHSVPASPAEPVQYQVLPELSVHQGRSGLSQPSGAVHPIATEAPAVRQHATEAPTEGRAPLPRRPATPAAGQTSAPPQSAPASKGPTPGLMAQYRAGAHHAAGHRSAGE</sequence>
<comment type="caution">
    <text evidence="9">The sequence shown here is derived from an EMBL/GenBank/DDBJ whole genome shotgun (WGS) entry which is preliminary data.</text>
</comment>
<dbReference type="InterPro" id="IPR050428">
    <property type="entry name" value="TCS_sensor_his_kinase"/>
</dbReference>
<dbReference type="InterPro" id="IPR003594">
    <property type="entry name" value="HATPase_dom"/>
</dbReference>
<feature type="domain" description="Histidine kinase/HSP90-like ATPase" evidence="8">
    <location>
        <begin position="276"/>
        <end position="376"/>
    </location>
</feature>
<name>A0A919D5K5_9ACTN</name>
<evidence type="ECO:0000256" key="1">
    <source>
        <dbReference type="ARBA" id="ARBA00000085"/>
    </source>
</evidence>